<accession>A0A7K3WQE2</accession>
<protein>
    <submittedName>
        <fullName evidence="1">DUF748 domain-containing protein</fullName>
    </submittedName>
</protein>
<reference evidence="1 2" key="1">
    <citation type="submission" date="2020-02" db="EMBL/GenBank/DDBJ databases">
        <title>Out from the shadows clarifying the taxonomy of the family Cryomorphaceae and related taxa by utilizing the GTDB taxonomic framework.</title>
        <authorList>
            <person name="Bowman J.P."/>
        </authorList>
    </citation>
    <scope>NUCLEOTIDE SEQUENCE [LARGE SCALE GENOMIC DNA]</scope>
    <source>
        <strain evidence="1 2">QSSC 1-22</strain>
    </source>
</reference>
<evidence type="ECO:0000313" key="2">
    <source>
        <dbReference type="Proteomes" id="UP000486602"/>
    </source>
</evidence>
<proteinExistence type="predicted"/>
<dbReference type="EMBL" id="JAAGVY010000009">
    <property type="protein sequence ID" value="NEN23241.1"/>
    <property type="molecule type" value="Genomic_DNA"/>
</dbReference>
<sequence>MKKRYKIIIAIVALLVIVRVALPFIVEKYLNNLLENLEGYTGHVEDVDLALYRGAYRIDSLAIYSTTQDLGGRPFFATNAIDLSISWRDIFKGAIVGEVILERPELNFVAAKSETDSMETGETVDWTKQIKALLPISINLFQIKNGQINYIDDFSQPKVDVYLRSMNFRLENMRNTDDDSDPLPSPYSLTAISLGEGNMSATGKANLLREIPNFDLDFKFEKANLTAFNDLFKAYAWFDFERGDFNLYSEMALVDSNLTGYFKPLLNDVKVLDWKNEDEGFLNKVYQGLVGGATELLENQREDQTATRVEISGTISNNSINVFPAIIELLKNAFIKPLQKDLEGRIVVRGKKIVVDDGGSKKAPKKKKKKDKD</sequence>
<dbReference type="RefSeq" id="WP_163284269.1">
    <property type="nucleotide sequence ID" value="NZ_JAAGVY010000009.1"/>
</dbReference>
<keyword evidence="2" id="KW-1185">Reference proteome</keyword>
<organism evidence="1 2">
    <name type="scientific">Cryomorpha ignava</name>
    <dbReference type="NCBI Taxonomy" id="101383"/>
    <lineage>
        <taxon>Bacteria</taxon>
        <taxon>Pseudomonadati</taxon>
        <taxon>Bacteroidota</taxon>
        <taxon>Flavobacteriia</taxon>
        <taxon>Flavobacteriales</taxon>
        <taxon>Cryomorphaceae</taxon>
        <taxon>Cryomorpha</taxon>
    </lineage>
</organism>
<dbReference type="Proteomes" id="UP000486602">
    <property type="component" value="Unassembled WGS sequence"/>
</dbReference>
<comment type="caution">
    <text evidence="1">The sequence shown here is derived from an EMBL/GenBank/DDBJ whole genome shotgun (WGS) entry which is preliminary data.</text>
</comment>
<gene>
    <name evidence="1" type="ORF">G3O08_06975</name>
</gene>
<evidence type="ECO:0000313" key="1">
    <source>
        <dbReference type="EMBL" id="NEN23241.1"/>
    </source>
</evidence>
<dbReference type="Pfam" id="PF05359">
    <property type="entry name" value="DUF748"/>
    <property type="match status" value="1"/>
</dbReference>
<name>A0A7K3WQE2_9FLAO</name>
<dbReference type="InterPro" id="IPR008023">
    <property type="entry name" value="DUF748"/>
</dbReference>
<dbReference type="AlphaFoldDB" id="A0A7K3WQE2"/>